<accession>A0A2M7D9M5</accession>
<dbReference type="EMBL" id="PETZ01000028">
    <property type="protein sequence ID" value="PIV45124.1"/>
    <property type="molecule type" value="Genomic_DNA"/>
</dbReference>
<sequence length="93" mass="10580">MEDYVKEVMEKSKPKLEEFLKTKQISFYPSSANFLMLKIQNPDNIIESLKSKGILVRPKKDSNGKDAVRISIGTLKDTERFIGAFSEILDKGI</sequence>
<evidence type="ECO:0000313" key="1">
    <source>
        <dbReference type="EMBL" id="PIV45124.1"/>
    </source>
</evidence>
<gene>
    <name evidence="1" type="ORF">COS25_01575</name>
</gene>
<dbReference type="InterPro" id="IPR015422">
    <property type="entry name" value="PyrdxlP-dep_Trfase_small"/>
</dbReference>
<reference evidence="2" key="1">
    <citation type="submission" date="2017-09" db="EMBL/GenBank/DDBJ databases">
        <title>Depth-based differentiation of microbial function through sediment-hosted aquifers and enrichment of novel symbionts in the deep terrestrial subsurface.</title>
        <authorList>
            <person name="Probst A.J."/>
            <person name="Ladd B."/>
            <person name="Jarett J.K."/>
            <person name="Geller-Mcgrath D.E."/>
            <person name="Sieber C.M.K."/>
            <person name="Emerson J.B."/>
            <person name="Anantharaman K."/>
            <person name="Thomas B.C."/>
            <person name="Malmstrom R."/>
            <person name="Stieglmeier M."/>
            <person name="Klingl A."/>
            <person name="Woyke T."/>
            <person name="Ryan C.M."/>
            <person name="Banfield J.F."/>
        </authorList>
    </citation>
    <scope>NUCLEOTIDE SEQUENCE [LARGE SCALE GENOMIC DNA]</scope>
</reference>
<proteinExistence type="predicted"/>
<dbReference type="InterPro" id="IPR015424">
    <property type="entry name" value="PyrdxlP-dep_Trfase"/>
</dbReference>
<name>A0A2M7D9M5_9BACT</name>
<dbReference type="SUPFAM" id="SSF53383">
    <property type="entry name" value="PLP-dependent transferases"/>
    <property type="match status" value="1"/>
</dbReference>
<dbReference type="AlphaFoldDB" id="A0A2M7D9M5"/>
<evidence type="ECO:0008006" key="3">
    <source>
        <dbReference type="Google" id="ProtNLM"/>
    </source>
</evidence>
<evidence type="ECO:0000313" key="2">
    <source>
        <dbReference type="Proteomes" id="UP000230864"/>
    </source>
</evidence>
<dbReference type="Proteomes" id="UP000230864">
    <property type="component" value="Unassembled WGS sequence"/>
</dbReference>
<protein>
    <recommendedName>
        <fullName evidence="3">Aminotransferase class I/classII domain-containing protein</fullName>
    </recommendedName>
</protein>
<comment type="caution">
    <text evidence="1">The sequence shown here is derived from an EMBL/GenBank/DDBJ whole genome shotgun (WGS) entry which is preliminary data.</text>
</comment>
<organism evidence="1 2">
    <name type="scientific">Candidatus Nealsonbacteria bacterium CG02_land_8_20_14_3_00_37_10</name>
    <dbReference type="NCBI Taxonomy" id="1974699"/>
    <lineage>
        <taxon>Bacteria</taxon>
        <taxon>Candidatus Nealsoniibacteriota</taxon>
    </lineage>
</organism>
<dbReference type="Gene3D" id="3.90.1150.10">
    <property type="entry name" value="Aspartate Aminotransferase, domain 1"/>
    <property type="match status" value="1"/>
</dbReference>